<dbReference type="PANTHER" id="PTHR44337">
    <property type="entry name" value="CARCINOEMBRYONIC ANTIGEN-RELATED CELL ADHESION MOLECULE 8"/>
    <property type="match status" value="1"/>
</dbReference>
<dbReference type="InterPro" id="IPR003598">
    <property type="entry name" value="Ig_sub2"/>
</dbReference>
<dbReference type="Gene3D" id="2.60.40.10">
    <property type="entry name" value="Immunoglobulins"/>
    <property type="match status" value="5"/>
</dbReference>
<proteinExistence type="predicted"/>
<evidence type="ECO:0000313" key="11">
    <source>
        <dbReference type="Proteomes" id="UP001460270"/>
    </source>
</evidence>
<evidence type="ECO:0000256" key="4">
    <source>
        <dbReference type="ARBA" id="ARBA00023180"/>
    </source>
</evidence>
<feature type="chain" id="PRO_5043441092" description="Ig-like domain-containing protein" evidence="8">
    <location>
        <begin position="24"/>
        <end position="861"/>
    </location>
</feature>
<keyword evidence="4" id="KW-0325">Glycoprotein</keyword>
<evidence type="ECO:0000313" key="10">
    <source>
        <dbReference type="EMBL" id="KAK7926136.1"/>
    </source>
</evidence>
<feature type="domain" description="Ig-like" evidence="9">
    <location>
        <begin position="162"/>
        <end position="246"/>
    </location>
</feature>
<feature type="domain" description="Ig-like" evidence="9">
    <location>
        <begin position="343"/>
        <end position="427"/>
    </location>
</feature>
<dbReference type="PANTHER" id="PTHR44337:SF23">
    <property type="entry name" value="V-SET AND IMMUNOGLOBULIN DOMAIN CONTAINING 10 LIKE 2"/>
    <property type="match status" value="1"/>
</dbReference>
<keyword evidence="11" id="KW-1185">Reference proteome</keyword>
<keyword evidence="2" id="KW-0677">Repeat</keyword>
<dbReference type="CDD" id="cd00063">
    <property type="entry name" value="FN3"/>
    <property type="match status" value="1"/>
</dbReference>
<dbReference type="InterPro" id="IPR003961">
    <property type="entry name" value="FN3_dom"/>
</dbReference>
<accession>A0AAW0PH63</accession>
<dbReference type="Proteomes" id="UP001460270">
    <property type="component" value="Unassembled WGS sequence"/>
</dbReference>
<feature type="compositionally biased region" description="Polar residues" evidence="6">
    <location>
        <begin position="826"/>
        <end position="839"/>
    </location>
</feature>
<keyword evidence="1 8" id="KW-0732">Signal</keyword>
<dbReference type="SMART" id="SM00408">
    <property type="entry name" value="IGc2"/>
    <property type="match status" value="3"/>
</dbReference>
<feature type="region of interest" description="Disordered" evidence="6">
    <location>
        <begin position="792"/>
        <end position="861"/>
    </location>
</feature>
<dbReference type="SMART" id="SM00409">
    <property type="entry name" value="IG"/>
    <property type="match status" value="4"/>
</dbReference>
<feature type="domain" description="Ig-like" evidence="9">
    <location>
        <begin position="435"/>
        <end position="511"/>
    </location>
</feature>
<feature type="domain" description="Ig-like" evidence="9">
    <location>
        <begin position="254"/>
        <end position="336"/>
    </location>
</feature>
<dbReference type="InterPro" id="IPR036116">
    <property type="entry name" value="FN3_sf"/>
</dbReference>
<keyword evidence="7" id="KW-0812">Transmembrane</keyword>
<dbReference type="Pfam" id="PF07679">
    <property type="entry name" value="I-set"/>
    <property type="match status" value="1"/>
</dbReference>
<reference evidence="11" key="1">
    <citation type="submission" date="2024-04" db="EMBL/GenBank/DDBJ databases">
        <title>Salinicola lusitanus LLJ914,a marine bacterium isolated from the Okinawa Trough.</title>
        <authorList>
            <person name="Li J."/>
        </authorList>
    </citation>
    <scope>NUCLEOTIDE SEQUENCE [LARGE SCALE GENOMIC DNA]</scope>
</reference>
<dbReference type="InterPro" id="IPR013098">
    <property type="entry name" value="Ig_I-set"/>
</dbReference>
<keyword evidence="5" id="KW-0393">Immunoglobulin domain</keyword>
<keyword evidence="7" id="KW-1133">Transmembrane helix</keyword>
<feature type="compositionally biased region" description="Polar residues" evidence="6">
    <location>
        <begin position="852"/>
        <end position="861"/>
    </location>
</feature>
<organism evidence="10 11">
    <name type="scientific">Mugilogobius chulae</name>
    <name type="common">yellowstripe goby</name>
    <dbReference type="NCBI Taxonomy" id="88201"/>
    <lineage>
        <taxon>Eukaryota</taxon>
        <taxon>Metazoa</taxon>
        <taxon>Chordata</taxon>
        <taxon>Craniata</taxon>
        <taxon>Vertebrata</taxon>
        <taxon>Euteleostomi</taxon>
        <taxon>Actinopterygii</taxon>
        <taxon>Neopterygii</taxon>
        <taxon>Teleostei</taxon>
        <taxon>Neoteleostei</taxon>
        <taxon>Acanthomorphata</taxon>
        <taxon>Gobiaria</taxon>
        <taxon>Gobiiformes</taxon>
        <taxon>Gobioidei</taxon>
        <taxon>Gobiidae</taxon>
        <taxon>Gobionellinae</taxon>
        <taxon>Mugilogobius</taxon>
    </lineage>
</organism>
<keyword evidence="7" id="KW-0472">Membrane</keyword>
<evidence type="ECO:0000256" key="3">
    <source>
        <dbReference type="ARBA" id="ARBA00023157"/>
    </source>
</evidence>
<dbReference type="InterPro" id="IPR052598">
    <property type="entry name" value="IgSF_CEA-related"/>
</dbReference>
<name>A0AAW0PH63_9GOBI</name>
<dbReference type="InterPro" id="IPR003599">
    <property type="entry name" value="Ig_sub"/>
</dbReference>
<keyword evidence="3" id="KW-1015">Disulfide bond</keyword>
<dbReference type="InterPro" id="IPR036179">
    <property type="entry name" value="Ig-like_dom_sf"/>
</dbReference>
<feature type="transmembrane region" description="Helical" evidence="7">
    <location>
        <begin position="737"/>
        <end position="763"/>
    </location>
</feature>
<evidence type="ECO:0000256" key="7">
    <source>
        <dbReference type="SAM" id="Phobius"/>
    </source>
</evidence>
<evidence type="ECO:0000256" key="1">
    <source>
        <dbReference type="ARBA" id="ARBA00022729"/>
    </source>
</evidence>
<dbReference type="EMBL" id="JBBPFD010000005">
    <property type="protein sequence ID" value="KAK7926136.1"/>
    <property type="molecule type" value="Genomic_DNA"/>
</dbReference>
<evidence type="ECO:0000256" key="5">
    <source>
        <dbReference type="ARBA" id="ARBA00023319"/>
    </source>
</evidence>
<evidence type="ECO:0000259" key="9">
    <source>
        <dbReference type="PROSITE" id="PS50835"/>
    </source>
</evidence>
<dbReference type="AlphaFoldDB" id="A0AAW0PH63"/>
<dbReference type="InterPro" id="IPR013783">
    <property type="entry name" value="Ig-like_fold"/>
</dbReference>
<dbReference type="Pfam" id="PF13927">
    <property type="entry name" value="Ig_3"/>
    <property type="match status" value="2"/>
</dbReference>
<comment type="caution">
    <text evidence="10">The sequence shown here is derived from an EMBL/GenBank/DDBJ whole genome shotgun (WGS) entry which is preliminary data.</text>
</comment>
<dbReference type="SUPFAM" id="SSF48726">
    <property type="entry name" value="Immunoglobulin"/>
    <property type="match status" value="6"/>
</dbReference>
<feature type="domain" description="Ig-like" evidence="9">
    <location>
        <begin position="516"/>
        <end position="607"/>
    </location>
</feature>
<evidence type="ECO:0000256" key="8">
    <source>
        <dbReference type="SAM" id="SignalP"/>
    </source>
</evidence>
<evidence type="ECO:0000256" key="6">
    <source>
        <dbReference type="SAM" id="MobiDB-lite"/>
    </source>
</evidence>
<protein>
    <recommendedName>
        <fullName evidence="9">Ig-like domain-containing protein</fullName>
    </recommendedName>
</protein>
<dbReference type="CDD" id="cd00096">
    <property type="entry name" value="Ig"/>
    <property type="match status" value="1"/>
</dbReference>
<feature type="signal peptide" evidence="8">
    <location>
        <begin position="1"/>
        <end position="23"/>
    </location>
</feature>
<gene>
    <name evidence="10" type="ORF">WMY93_008446</name>
</gene>
<dbReference type="SUPFAM" id="SSF49265">
    <property type="entry name" value="Fibronectin type III"/>
    <property type="match status" value="1"/>
</dbReference>
<dbReference type="InterPro" id="IPR007110">
    <property type="entry name" value="Ig-like_dom"/>
</dbReference>
<dbReference type="PROSITE" id="PS50835">
    <property type="entry name" value="IG_LIKE"/>
    <property type="match status" value="5"/>
</dbReference>
<sequence>MVDQLLGLLSFLCWSLLIVSTYGYMTPPVPFPSSLEKLVPNPTGEVEYVKSSVYGVVDKAVILDCGPSTLMPDIYIWSFTKPGSQEIKNVVYNLGRGQKMQTLASTLGQVTVISNTASLSIEQLKLAAHGVFTCQAIYDTSTEARFVYYYVYLTVQVPVSKPYLQVSELSPVEGSKVSMYCNLENGTGPIQYEWHHENMNGSVTVFGQGNSSLVDVSNINRNNTGWYRCRVQNPVNSEQSDRTWLSIIFGPDVPQIDVTPFTMTERGYSALERETVSLLCQAQSNPPSQYVWLYNNSQVFGGPQYTITKILRMHTGDYTCLAQNTYLNTRSKKSISLTVYYPPDGLPTCSAEGTAEHTYLRLLCVWPGGFPSPSLIWSGELVNQEGVNTNTNTATLLYSQGTATNNSLFKCQGSHVALKQPTGCSVQPYSPAGEPQCSAYVTSNNQNLMLSCSWDGGFPKALVWWVGPGVQGNGGQEASNILILRYGMVRSEQPYVCHARHPLVAQTKTCTVPLEPPVLRTERRTVTVFEGTDVQLTCSLMDNNLPSKEITWFNNRGVSVMATSKYLLLRSSAWANLTVRDTDETQDSGQYICTTSNAVGLTEANVTLVVKRHPMPPNASLVSVMYNSHQRNQVDLEWQVLNEEDYKGGWTGFKLEYSWLSEKPGRKGGTNGSGIVPEKIAHIWYSSIVEDPDLRTHTLGSLTPTVTYQFRVTSINYRTLGYPSAPKTPAEPRQNSLPAIIGAAIGGMLFAAIVTALLLMFIIRNRNNNPRLHDLLFGRQHSQSRENINFPEDEVMGSEGGIEDIGGLSSSAGPSMALPRAASPLTAPSQSATSSTGQPPSAEPVDDGNEPVNVTITVKAT</sequence>
<evidence type="ECO:0000256" key="2">
    <source>
        <dbReference type="ARBA" id="ARBA00022737"/>
    </source>
</evidence>